<sequence length="77" mass="8918">MSDSRSFERKTVKMHDQNESYNDACTDSEEFLFVDKAGVLSQGSFAPKSTVSSPLHRWSPILLTYTAWRKFRLRITD</sequence>
<organism evidence="1 2">
    <name type="scientific">Armillaria ostoyae</name>
    <name type="common">Armillaria root rot fungus</name>
    <dbReference type="NCBI Taxonomy" id="47428"/>
    <lineage>
        <taxon>Eukaryota</taxon>
        <taxon>Fungi</taxon>
        <taxon>Dikarya</taxon>
        <taxon>Basidiomycota</taxon>
        <taxon>Agaricomycotina</taxon>
        <taxon>Agaricomycetes</taxon>
        <taxon>Agaricomycetidae</taxon>
        <taxon>Agaricales</taxon>
        <taxon>Marasmiineae</taxon>
        <taxon>Physalacriaceae</taxon>
        <taxon>Armillaria</taxon>
    </lineage>
</organism>
<gene>
    <name evidence="1" type="ORF">ARMOST_03137</name>
</gene>
<dbReference type="EMBL" id="FUEG01000002">
    <property type="protein sequence ID" value="SJK99826.1"/>
    <property type="molecule type" value="Genomic_DNA"/>
</dbReference>
<protein>
    <submittedName>
        <fullName evidence="1">Uncharacterized protein</fullName>
    </submittedName>
</protein>
<reference evidence="2" key="1">
    <citation type="journal article" date="2017" name="Nat. Ecol. Evol.">
        <title>Genome expansion and lineage-specific genetic innovations in the forest pathogenic fungi Armillaria.</title>
        <authorList>
            <person name="Sipos G."/>
            <person name="Prasanna A.N."/>
            <person name="Walter M.C."/>
            <person name="O'Connor E."/>
            <person name="Balint B."/>
            <person name="Krizsan K."/>
            <person name="Kiss B."/>
            <person name="Hess J."/>
            <person name="Varga T."/>
            <person name="Slot J."/>
            <person name="Riley R."/>
            <person name="Boka B."/>
            <person name="Rigling D."/>
            <person name="Barry K."/>
            <person name="Lee J."/>
            <person name="Mihaltcheva S."/>
            <person name="LaButti K."/>
            <person name="Lipzen A."/>
            <person name="Waldron R."/>
            <person name="Moloney N.M."/>
            <person name="Sperisen C."/>
            <person name="Kredics L."/>
            <person name="Vagvoelgyi C."/>
            <person name="Patrignani A."/>
            <person name="Fitzpatrick D."/>
            <person name="Nagy I."/>
            <person name="Doyle S."/>
            <person name="Anderson J.B."/>
            <person name="Grigoriev I.V."/>
            <person name="Gueldener U."/>
            <person name="Muensterkoetter M."/>
            <person name="Nagy L.G."/>
        </authorList>
    </citation>
    <scope>NUCLEOTIDE SEQUENCE [LARGE SCALE GENOMIC DNA]</scope>
    <source>
        <strain evidence="2">C18/9</strain>
    </source>
</reference>
<proteinExistence type="predicted"/>
<dbReference type="OrthoDB" id="10525326at2759"/>
<evidence type="ECO:0000313" key="1">
    <source>
        <dbReference type="EMBL" id="SJK99826.1"/>
    </source>
</evidence>
<dbReference type="Proteomes" id="UP000219338">
    <property type="component" value="Unassembled WGS sequence"/>
</dbReference>
<name>A0A284QTM6_ARMOS</name>
<dbReference type="AlphaFoldDB" id="A0A284QTM6"/>
<accession>A0A284QTM6</accession>
<keyword evidence="2" id="KW-1185">Reference proteome</keyword>
<evidence type="ECO:0000313" key="2">
    <source>
        <dbReference type="Proteomes" id="UP000219338"/>
    </source>
</evidence>